<dbReference type="Pfam" id="PF13456">
    <property type="entry name" value="RVT_3"/>
    <property type="match status" value="1"/>
</dbReference>
<accession>A0AAE0E2I2</accession>
<dbReference type="GO" id="GO:0003676">
    <property type="term" value="F:nucleic acid binding"/>
    <property type="evidence" value="ECO:0007669"/>
    <property type="project" value="InterPro"/>
</dbReference>
<organism evidence="2 3">
    <name type="scientific">Dipteronia sinensis</name>
    <dbReference type="NCBI Taxonomy" id="43782"/>
    <lineage>
        <taxon>Eukaryota</taxon>
        <taxon>Viridiplantae</taxon>
        <taxon>Streptophyta</taxon>
        <taxon>Embryophyta</taxon>
        <taxon>Tracheophyta</taxon>
        <taxon>Spermatophyta</taxon>
        <taxon>Magnoliopsida</taxon>
        <taxon>eudicotyledons</taxon>
        <taxon>Gunneridae</taxon>
        <taxon>Pentapetalae</taxon>
        <taxon>rosids</taxon>
        <taxon>malvids</taxon>
        <taxon>Sapindales</taxon>
        <taxon>Sapindaceae</taxon>
        <taxon>Hippocastanoideae</taxon>
        <taxon>Acereae</taxon>
        <taxon>Dipteronia</taxon>
    </lineage>
</organism>
<name>A0AAE0E2I2_9ROSI</name>
<dbReference type="AlphaFoldDB" id="A0AAE0E2I2"/>
<sequence>MGGHRGFSKVVCWAQNFLAEFYNNESHKERPTVGRDLLKKTYRPSYLGMYEINCDAAVDASGGFIGIGIVNRNSTGLVLVSSSQRIDVTYIAQVVEMVATNRGLLFAKELDLTPCMLEFETVVVAKWIKDMSLWIRIVEASS</sequence>
<gene>
    <name evidence="2" type="ORF">Dsin_019423</name>
</gene>
<dbReference type="EMBL" id="JANJYJ010000006">
    <property type="protein sequence ID" value="KAK3205377.1"/>
    <property type="molecule type" value="Genomic_DNA"/>
</dbReference>
<dbReference type="InterPro" id="IPR002156">
    <property type="entry name" value="RNaseH_domain"/>
</dbReference>
<proteinExistence type="predicted"/>
<evidence type="ECO:0000259" key="1">
    <source>
        <dbReference type="Pfam" id="PF13456"/>
    </source>
</evidence>
<evidence type="ECO:0000313" key="3">
    <source>
        <dbReference type="Proteomes" id="UP001281410"/>
    </source>
</evidence>
<comment type="caution">
    <text evidence="2">The sequence shown here is derived from an EMBL/GenBank/DDBJ whole genome shotgun (WGS) entry which is preliminary data.</text>
</comment>
<dbReference type="SUPFAM" id="SSF53098">
    <property type="entry name" value="Ribonuclease H-like"/>
    <property type="match status" value="1"/>
</dbReference>
<dbReference type="InterPro" id="IPR012337">
    <property type="entry name" value="RNaseH-like_sf"/>
</dbReference>
<reference evidence="2" key="1">
    <citation type="journal article" date="2023" name="Plant J.">
        <title>Genome sequences and population genomics provide insights into the demographic history, inbreeding, and mutation load of two 'living fossil' tree species of Dipteronia.</title>
        <authorList>
            <person name="Feng Y."/>
            <person name="Comes H.P."/>
            <person name="Chen J."/>
            <person name="Zhu S."/>
            <person name="Lu R."/>
            <person name="Zhang X."/>
            <person name="Li P."/>
            <person name="Qiu J."/>
            <person name="Olsen K.M."/>
            <person name="Qiu Y."/>
        </authorList>
    </citation>
    <scope>NUCLEOTIDE SEQUENCE</scope>
    <source>
        <strain evidence="2">NBL</strain>
    </source>
</reference>
<keyword evidence="3" id="KW-1185">Reference proteome</keyword>
<feature type="domain" description="RNase H type-1" evidence="1">
    <location>
        <begin position="53"/>
        <end position="130"/>
    </location>
</feature>
<dbReference type="GO" id="GO:0004523">
    <property type="term" value="F:RNA-DNA hybrid ribonuclease activity"/>
    <property type="evidence" value="ECO:0007669"/>
    <property type="project" value="InterPro"/>
</dbReference>
<evidence type="ECO:0000313" key="2">
    <source>
        <dbReference type="EMBL" id="KAK3205377.1"/>
    </source>
</evidence>
<protein>
    <recommendedName>
        <fullName evidence="1">RNase H type-1 domain-containing protein</fullName>
    </recommendedName>
</protein>
<dbReference type="Proteomes" id="UP001281410">
    <property type="component" value="Unassembled WGS sequence"/>
</dbReference>